<dbReference type="GO" id="GO:0051301">
    <property type="term" value="P:cell division"/>
    <property type="evidence" value="ECO:0007669"/>
    <property type="project" value="InterPro"/>
</dbReference>
<feature type="transmembrane region" description="Helical" evidence="6">
    <location>
        <begin position="101"/>
        <end position="119"/>
    </location>
</feature>
<organism evidence="7">
    <name type="scientific">Thermodesulfobacterium geofontis</name>
    <dbReference type="NCBI Taxonomy" id="1295609"/>
    <lineage>
        <taxon>Bacteria</taxon>
        <taxon>Pseudomonadati</taxon>
        <taxon>Thermodesulfobacteriota</taxon>
        <taxon>Thermodesulfobacteria</taxon>
        <taxon>Thermodesulfobacteriales</taxon>
        <taxon>Thermodesulfobacteriaceae</taxon>
        <taxon>Thermodesulfobacterium</taxon>
    </lineage>
</organism>
<proteinExistence type="predicted"/>
<feature type="transmembrane region" description="Helical" evidence="6">
    <location>
        <begin position="153"/>
        <end position="170"/>
    </location>
</feature>
<evidence type="ECO:0000256" key="2">
    <source>
        <dbReference type="ARBA" id="ARBA00022692"/>
    </source>
</evidence>
<keyword evidence="5 6" id="KW-0472">Membrane</keyword>
<keyword evidence="4 6" id="KW-1133">Transmembrane helix</keyword>
<dbReference type="InterPro" id="IPR001182">
    <property type="entry name" value="FtsW/RodA"/>
</dbReference>
<comment type="caution">
    <text evidence="7">The sequence shown here is derived from an EMBL/GenBank/DDBJ whole genome shotgun (WGS) entry which is preliminary data.</text>
</comment>
<keyword evidence="3" id="KW-0133">Cell shape</keyword>
<evidence type="ECO:0000256" key="4">
    <source>
        <dbReference type="ARBA" id="ARBA00022989"/>
    </source>
</evidence>
<dbReference type="PANTHER" id="PTHR30474">
    <property type="entry name" value="CELL CYCLE PROTEIN"/>
    <property type="match status" value="1"/>
</dbReference>
<feature type="transmembrane region" description="Helical" evidence="6">
    <location>
        <begin position="295"/>
        <end position="313"/>
    </location>
</feature>
<evidence type="ECO:0008006" key="8">
    <source>
        <dbReference type="Google" id="ProtNLM"/>
    </source>
</evidence>
<sequence>MKINNIREIFKENFGGLFVVFVLTILGILNQWVIAETTSVFWKNLFWHLIGLTCLIFFIFFIDYRKIPFYIIWYSYLILILILLILFFLKKRWVDFGFISFQPSEFIKPILLLLISLIASKEPNPYLKLKTLTKLILIVLIPLILIFPTDLDYAFIMIIMFVSFLIFIGIPRKILFSLFFVGLIVIFLVSPIIWKNLKPHQKGRIYGYLHPEKYAQTWSYQLNQSLIAIGYGGFWGHGFKGGWSTRLHYLPAKYTDLAFAVWAETWGFIGVSLVLFLYGYLLYFCLKISSTAKDWLGKYLALGVGLILFWQAFFNLGGCSGILPMTSIPFPFLSYGGSVTISLYFLLSLMFNVAFKRYFFK</sequence>
<feature type="transmembrane region" description="Helical" evidence="6">
    <location>
        <begin position="12"/>
        <end position="33"/>
    </location>
</feature>
<accession>A0A7V4N4H8</accession>
<feature type="transmembrane region" description="Helical" evidence="6">
    <location>
        <begin position="69"/>
        <end position="89"/>
    </location>
</feature>
<dbReference type="AlphaFoldDB" id="A0A7V4N4H8"/>
<dbReference type="GO" id="GO:0032153">
    <property type="term" value="C:cell division site"/>
    <property type="evidence" value="ECO:0007669"/>
    <property type="project" value="TreeGrafter"/>
</dbReference>
<dbReference type="GO" id="GO:0008360">
    <property type="term" value="P:regulation of cell shape"/>
    <property type="evidence" value="ECO:0007669"/>
    <property type="project" value="UniProtKB-KW"/>
</dbReference>
<feature type="transmembrane region" description="Helical" evidence="6">
    <location>
        <begin position="333"/>
        <end position="355"/>
    </location>
</feature>
<reference evidence="7" key="1">
    <citation type="journal article" date="2020" name="mSystems">
        <title>Genome- and Community-Level Interaction Insights into Carbon Utilization and Element Cycling Functions of Hydrothermarchaeota in Hydrothermal Sediment.</title>
        <authorList>
            <person name="Zhou Z."/>
            <person name="Liu Y."/>
            <person name="Xu W."/>
            <person name="Pan J."/>
            <person name="Luo Z.H."/>
            <person name="Li M."/>
        </authorList>
    </citation>
    <scope>NUCLEOTIDE SEQUENCE [LARGE SCALE GENOMIC DNA]</scope>
    <source>
        <strain evidence="7">SpSt-711</strain>
    </source>
</reference>
<feature type="transmembrane region" description="Helical" evidence="6">
    <location>
        <begin position="175"/>
        <end position="194"/>
    </location>
</feature>
<name>A0A7V4N4H8_9BACT</name>
<dbReference type="GO" id="GO:0015648">
    <property type="term" value="F:lipid-linked peptidoglycan transporter activity"/>
    <property type="evidence" value="ECO:0007669"/>
    <property type="project" value="TreeGrafter"/>
</dbReference>
<dbReference type="EMBL" id="DTEI01000096">
    <property type="protein sequence ID" value="HGU16091.1"/>
    <property type="molecule type" value="Genomic_DNA"/>
</dbReference>
<evidence type="ECO:0000256" key="6">
    <source>
        <dbReference type="SAM" id="Phobius"/>
    </source>
</evidence>
<evidence type="ECO:0000256" key="1">
    <source>
        <dbReference type="ARBA" id="ARBA00004141"/>
    </source>
</evidence>
<gene>
    <name evidence="7" type="ORF">ENU91_05515</name>
</gene>
<evidence type="ECO:0000313" key="7">
    <source>
        <dbReference type="EMBL" id="HGU16091.1"/>
    </source>
</evidence>
<comment type="subcellular location">
    <subcellularLocation>
        <location evidence="1">Membrane</location>
        <topology evidence="1">Multi-pass membrane protein</topology>
    </subcellularLocation>
</comment>
<dbReference type="PANTHER" id="PTHR30474:SF1">
    <property type="entry name" value="PEPTIDOGLYCAN GLYCOSYLTRANSFERASE MRDB"/>
    <property type="match status" value="1"/>
</dbReference>
<feature type="transmembrane region" description="Helical" evidence="6">
    <location>
        <begin position="45"/>
        <end position="62"/>
    </location>
</feature>
<evidence type="ECO:0000256" key="3">
    <source>
        <dbReference type="ARBA" id="ARBA00022960"/>
    </source>
</evidence>
<feature type="transmembrane region" description="Helical" evidence="6">
    <location>
        <begin position="259"/>
        <end position="283"/>
    </location>
</feature>
<feature type="transmembrane region" description="Helical" evidence="6">
    <location>
        <begin position="131"/>
        <end position="147"/>
    </location>
</feature>
<keyword evidence="2 6" id="KW-0812">Transmembrane</keyword>
<evidence type="ECO:0000256" key="5">
    <source>
        <dbReference type="ARBA" id="ARBA00023136"/>
    </source>
</evidence>
<dbReference type="Pfam" id="PF01098">
    <property type="entry name" value="FTSW_RODA_SPOVE"/>
    <property type="match status" value="1"/>
</dbReference>
<dbReference type="GO" id="GO:0005886">
    <property type="term" value="C:plasma membrane"/>
    <property type="evidence" value="ECO:0007669"/>
    <property type="project" value="TreeGrafter"/>
</dbReference>
<protein>
    <recommendedName>
        <fullName evidence="8">Cell cycle protein</fullName>
    </recommendedName>
</protein>